<feature type="site" description="Substrate discrimination" evidence="16">
    <location>
        <position position="50"/>
    </location>
</feature>
<evidence type="ECO:0000256" key="13">
    <source>
        <dbReference type="ARBA" id="ARBA00023125"/>
    </source>
</evidence>
<dbReference type="GO" id="GO:0009432">
    <property type="term" value="P:SOS response"/>
    <property type="evidence" value="ECO:0007669"/>
    <property type="project" value="TreeGrafter"/>
</dbReference>
<evidence type="ECO:0000256" key="9">
    <source>
        <dbReference type="ARBA" id="ARBA00022723"/>
    </source>
</evidence>
<evidence type="ECO:0000256" key="5">
    <source>
        <dbReference type="ARBA" id="ARBA00022490"/>
    </source>
</evidence>
<keyword evidence="9 16" id="KW-0479">Metal-binding</keyword>
<dbReference type="FunFam" id="3.40.1170.60:FF:000001">
    <property type="entry name" value="DNA polymerase IV"/>
    <property type="match status" value="1"/>
</dbReference>
<keyword evidence="6 16" id="KW-0808">Transferase</keyword>
<dbReference type="Gene3D" id="3.30.70.270">
    <property type="match status" value="1"/>
</dbReference>
<dbReference type="HAMAP" id="MF_01113">
    <property type="entry name" value="DNApol_IV"/>
    <property type="match status" value="1"/>
</dbReference>
<keyword evidence="5 16" id="KW-0963">Cytoplasm</keyword>
<dbReference type="GO" id="GO:0000287">
    <property type="term" value="F:magnesium ion binding"/>
    <property type="evidence" value="ECO:0007669"/>
    <property type="project" value="UniProtKB-UniRule"/>
</dbReference>
<protein>
    <recommendedName>
        <fullName evidence="16">DNA polymerase IV</fullName>
        <shortName evidence="16">Pol IV</shortName>
        <ecNumber evidence="16">2.7.7.7</ecNumber>
    </recommendedName>
</protein>
<dbReference type="GO" id="GO:0006281">
    <property type="term" value="P:DNA repair"/>
    <property type="evidence" value="ECO:0007669"/>
    <property type="project" value="UniProtKB-UniRule"/>
</dbReference>
<dbReference type="Pfam" id="PF11798">
    <property type="entry name" value="IMS_HHH"/>
    <property type="match status" value="1"/>
</dbReference>
<dbReference type="GO" id="GO:0042276">
    <property type="term" value="P:error-prone translesion synthesis"/>
    <property type="evidence" value="ECO:0007669"/>
    <property type="project" value="TreeGrafter"/>
</dbReference>
<evidence type="ECO:0000256" key="12">
    <source>
        <dbReference type="ARBA" id="ARBA00022932"/>
    </source>
</evidence>
<evidence type="ECO:0000256" key="16">
    <source>
        <dbReference type="HAMAP-Rule" id="MF_01113"/>
    </source>
</evidence>
<dbReference type="InterPro" id="IPR043502">
    <property type="entry name" value="DNA/RNA_pol_sf"/>
</dbReference>
<evidence type="ECO:0000256" key="17">
    <source>
        <dbReference type="SAM" id="MobiDB-lite"/>
    </source>
</evidence>
<keyword evidence="7 16" id="KW-0548">Nucleotidyltransferase</keyword>
<dbReference type="EMBL" id="FUYA01000001">
    <property type="protein sequence ID" value="SKA65263.1"/>
    <property type="molecule type" value="Genomic_DNA"/>
</dbReference>
<name>A0A1T4VK06_9BACT</name>
<keyword evidence="13 16" id="KW-0238">DNA-binding</keyword>
<dbReference type="InterPro" id="IPR043128">
    <property type="entry name" value="Rev_trsase/Diguanyl_cyclase"/>
</dbReference>
<dbReference type="AlphaFoldDB" id="A0A1T4VK06"/>
<dbReference type="FunFam" id="3.30.1490.100:FF:000004">
    <property type="entry name" value="DNA polymerase IV"/>
    <property type="match status" value="1"/>
</dbReference>
<evidence type="ECO:0000313" key="19">
    <source>
        <dbReference type="EMBL" id="SKA65263.1"/>
    </source>
</evidence>
<keyword evidence="12 16" id="KW-0239">DNA-directed DNA polymerase</keyword>
<organism evidence="19 20">
    <name type="scientific">Desulfobaculum bizertense DSM 18034</name>
    <dbReference type="NCBI Taxonomy" id="1121442"/>
    <lineage>
        <taxon>Bacteria</taxon>
        <taxon>Pseudomonadati</taxon>
        <taxon>Thermodesulfobacteriota</taxon>
        <taxon>Desulfovibrionia</taxon>
        <taxon>Desulfovibrionales</taxon>
        <taxon>Desulfovibrionaceae</taxon>
        <taxon>Desulfobaculum</taxon>
    </lineage>
</organism>
<dbReference type="STRING" id="1121442.SAMN02745702_00506"/>
<feature type="binding site" evidence="16">
    <location>
        <position position="138"/>
    </location>
    <ligand>
        <name>Mg(2+)</name>
        <dbReference type="ChEBI" id="CHEBI:18420"/>
    </ligand>
</feature>
<comment type="subunit">
    <text evidence="3 16">Monomer.</text>
</comment>
<keyword evidence="8 16" id="KW-0235">DNA replication</keyword>
<comment type="similarity">
    <text evidence="2 16">Belongs to the DNA polymerase type-Y family.</text>
</comment>
<feature type="compositionally biased region" description="Basic and acidic residues" evidence="17">
    <location>
        <begin position="390"/>
        <end position="404"/>
    </location>
</feature>
<dbReference type="PANTHER" id="PTHR11076">
    <property type="entry name" value="DNA REPAIR POLYMERASE UMUC / TRANSFERASE FAMILY MEMBER"/>
    <property type="match status" value="1"/>
</dbReference>
<reference evidence="19 20" key="1">
    <citation type="submission" date="2017-02" db="EMBL/GenBank/DDBJ databases">
        <authorList>
            <person name="Peterson S.W."/>
        </authorList>
    </citation>
    <scope>NUCLEOTIDE SEQUENCE [LARGE SCALE GENOMIC DNA]</scope>
    <source>
        <strain evidence="19 20">DSM 18034</strain>
    </source>
</reference>
<feature type="domain" description="UmuC" evidence="18">
    <location>
        <begin position="41"/>
        <end position="220"/>
    </location>
</feature>
<dbReference type="SUPFAM" id="SSF56672">
    <property type="entry name" value="DNA/RNA polymerases"/>
    <property type="match status" value="1"/>
</dbReference>
<dbReference type="InterPro" id="IPR036775">
    <property type="entry name" value="DNA_pol_Y-fam_lit_finger_sf"/>
</dbReference>
<evidence type="ECO:0000256" key="15">
    <source>
        <dbReference type="ARBA" id="ARBA00049244"/>
    </source>
</evidence>
<evidence type="ECO:0000256" key="10">
    <source>
        <dbReference type="ARBA" id="ARBA00022763"/>
    </source>
</evidence>
<dbReference type="GO" id="GO:0003887">
    <property type="term" value="F:DNA-directed DNA polymerase activity"/>
    <property type="evidence" value="ECO:0007669"/>
    <property type="project" value="UniProtKB-UniRule"/>
</dbReference>
<comment type="catalytic activity">
    <reaction evidence="15 16">
        <text>DNA(n) + a 2'-deoxyribonucleoside 5'-triphosphate = DNA(n+1) + diphosphate</text>
        <dbReference type="Rhea" id="RHEA:22508"/>
        <dbReference type="Rhea" id="RHEA-COMP:17339"/>
        <dbReference type="Rhea" id="RHEA-COMP:17340"/>
        <dbReference type="ChEBI" id="CHEBI:33019"/>
        <dbReference type="ChEBI" id="CHEBI:61560"/>
        <dbReference type="ChEBI" id="CHEBI:173112"/>
        <dbReference type="EC" id="2.7.7.7"/>
    </reaction>
</comment>
<dbReference type="NCBIfam" id="NF010731">
    <property type="entry name" value="PRK14133.1"/>
    <property type="match status" value="1"/>
</dbReference>
<keyword evidence="4 16" id="KW-0515">Mutator protein</keyword>
<dbReference type="NCBIfam" id="NF002677">
    <property type="entry name" value="PRK02406.1"/>
    <property type="match status" value="1"/>
</dbReference>
<evidence type="ECO:0000256" key="4">
    <source>
        <dbReference type="ARBA" id="ARBA00022457"/>
    </source>
</evidence>
<evidence type="ECO:0000256" key="14">
    <source>
        <dbReference type="ARBA" id="ARBA00023204"/>
    </source>
</evidence>
<dbReference type="EC" id="2.7.7.7" evidence="16"/>
<dbReference type="Pfam" id="PF00817">
    <property type="entry name" value="IMS"/>
    <property type="match status" value="1"/>
</dbReference>
<dbReference type="InterPro" id="IPR022880">
    <property type="entry name" value="DNApol_IV"/>
</dbReference>
<sequence length="428" mass="48252">MSRFLCHAQRKRLFLCLVWPVLTVPKSNENTVHMKDEQRVILHVDMDAFFASVEQVDAPELRGKPVIIGQGHRGVVSTASYEARVFGVHSAMPVATARRLCPQGVFLPGRRWRYKEVSHVVMDIFRTVSPLVEQVSVDEAYIDVTGTSLLFGAPRIVAQHIKSEVLAATGLTCSVGIAPNKFLAKIASDMNKPDGIYEIRPEDVTKFLETLPVGKIPGIGPKAREALSRYGISKAGDVLQWPRGFWEKRFGKMGTLLHDRAQGIDLSPVVVYHEPKSSSAENTLEEDTTDRELLLGWLWRHAERVGHDLRRHKLRGRTVTLKLKFDDFSTRTRSQTLARRTDETRMIFDVAAQLFQKEALPRRVRLIGVGVSNFRAVPRQLSLFEEDGEEKSQGETSREKDLDRTIDAIREKFGRGAVLRGPSVKKPK</sequence>
<accession>A0A1T4VK06</accession>
<dbReference type="Pfam" id="PF11799">
    <property type="entry name" value="IMS_C"/>
    <property type="match status" value="1"/>
</dbReference>
<dbReference type="Gene3D" id="3.30.1490.100">
    <property type="entry name" value="DNA polymerase, Y-family, little finger domain"/>
    <property type="match status" value="1"/>
</dbReference>
<dbReference type="InterPro" id="IPR024728">
    <property type="entry name" value="PolY_HhH_motif"/>
</dbReference>
<evidence type="ECO:0000313" key="20">
    <source>
        <dbReference type="Proteomes" id="UP000189733"/>
    </source>
</evidence>
<dbReference type="InterPro" id="IPR017961">
    <property type="entry name" value="DNA_pol_Y-fam_little_finger"/>
</dbReference>
<evidence type="ECO:0000256" key="7">
    <source>
        <dbReference type="ARBA" id="ARBA00022695"/>
    </source>
</evidence>
<dbReference type="GO" id="GO:0006261">
    <property type="term" value="P:DNA-templated DNA replication"/>
    <property type="evidence" value="ECO:0007669"/>
    <property type="project" value="UniProtKB-UniRule"/>
</dbReference>
<dbReference type="GO" id="GO:0003684">
    <property type="term" value="F:damaged DNA binding"/>
    <property type="evidence" value="ECO:0007669"/>
    <property type="project" value="InterPro"/>
</dbReference>
<evidence type="ECO:0000259" key="18">
    <source>
        <dbReference type="PROSITE" id="PS50173"/>
    </source>
</evidence>
<feature type="active site" evidence="16">
    <location>
        <position position="139"/>
    </location>
</feature>
<dbReference type="Gene3D" id="3.40.1170.60">
    <property type="match status" value="1"/>
</dbReference>
<feature type="binding site" evidence="16">
    <location>
        <position position="45"/>
    </location>
    <ligand>
        <name>Mg(2+)</name>
        <dbReference type="ChEBI" id="CHEBI:18420"/>
    </ligand>
</feature>
<dbReference type="GO" id="GO:0005829">
    <property type="term" value="C:cytosol"/>
    <property type="evidence" value="ECO:0007669"/>
    <property type="project" value="TreeGrafter"/>
</dbReference>
<comment type="function">
    <text evidence="16">Poorly processive, error-prone DNA polymerase involved in untargeted mutagenesis. Copies undamaged DNA at stalled replication forks, which arise in vivo from mismatched or misaligned primer ends. These misaligned primers can be extended by PolIV. Exhibits no 3'-5' exonuclease (proofreading) activity. May be involved in translesional synthesis, in conjunction with the beta clamp from PolIII.</text>
</comment>
<keyword evidence="14 16" id="KW-0234">DNA repair</keyword>
<gene>
    <name evidence="16" type="primary">dinB</name>
    <name evidence="19" type="ORF">SAMN02745702_00506</name>
</gene>
<keyword evidence="11 16" id="KW-0460">Magnesium</keyword>
<keyword evidence="10 16" id="KW-0227">DNA damage</keyword>
<evidence type="ECO:0000256" key="8">
    <source>
        <dbReference type="ARBA" id="ARBA00022705"/>
    </source>
</evidence>
<evidence type="ECO:0000256" key="6">
    <source>
        <dbReference type="ARBA" id="ARBA00022679"/>
    </source>
</evidence>
<dbReference type="InterPro" id="IPR050116">
    <property type="entry name" value="DNA_polymerase-Y"/>
</dbReference>
<feature type="region of interest" description="Disordered" evidence="17">
    <location>
        <begin position="385"/>
        <end position="404"/>
    </location>
</feature>
<evidence type="ECO:0000256" key="2">
    <source>
        <dbReference type="ARBA" id="ARBA00010945"/>
    </source>
</evidence>
<evidence type="ECO:0000256" key="1">
    <source>
        <dbReference type="ARBA" id="ARBA00004496"/>
    </source>
</evidence>
<dbReference type="PANTHER" id="PTHR11076:SF33">
    <property type="entry name" value="DNA POLYMERASE KAPPA"/>
    <property type="match status" value="1"/>
</dbReference>
<dbReference type="CDD" id="cd03586">
    <property type="entry name" value="PolY_Pol_IV_kappa"/>
    <property type="match status" value="1"/>
</dbReference>
<keyword evidence="20" id="KW-1185">Reference proteome</keyword>
<dbReference type="InterPro" id="IPR001126">
    <property type="entry name" value="UmuC"/>
</dbReference>
<dbReference type="Gene3D" id="1.10.150.20">
    <property type="entry name" value="5' to 3' exonuclease, C-terminal subdomain"/>
    <property type="match status" value="1"/>
</dbReference>
<proteinExistence type="inferred from homology"/>
<evidence type="ECO:0000256" key="3">
    <source>
        <dbReference type="ARBA" id="ARBA00011245"/>
    </source>
</evidence>
<evidence type="ECO:0000256" key="11">
    <source>
        <dbReference type="ARBA" id="ARBA00022842"/>
    </source>
</evidence>
<comment type="subcellular location">
    <subcellularLocation>
        <location evidence="1 16">Cytoplasm</location>
    </subcellularLocation>
</comment>
<dbReference type="SUPFAM" id="SSF100879">
    <property type="entry name" value="Lesion bypass DNA polymerase (Y-family), little finger domain"/>
    <property type="match status" value="1"/>
</dbReference>
<dbReference type="PROSITE" id="PS50173">
    <property type="entry name" value="UMUC"/>
    <property type="match status" value="1"/>
</dbReference>
<dbReference type="Proteomes" id="UP000189733">
    <property type="component" value="Unassembled WGS sequence"/>
</dbReference>
<comment type="cofactor">
    <cofactor evidence="16">
        <name>Mg(2+)</name>
        <dbReference type="ChEBI" id="CHEBI:18420"/>
    </cofactor>
    <text evidence="16">Binds 2 magnesium ions per subunit.</text>
</comment>